<dbReference type="Proteomes" id="UP000054270">
    <property type="component" value="Unassembled WGS sequence"/>
</dbReference>
<protein>
    <recommendedName>
        <fullName evidence="3">Virilizer N-terminal domain-containing protein</fullName>
    </recommendedName>
</protein>
<name>A0A0D2PNL7_HYPSF</name>
<gene>
    <name evidence="1" type="ORF">HYPSUDRAFT_126496</name>
</gene>
<keyword evidence="2" id="KW-1185">Reference proteome</keyword>
<accession>A0A0D2PNL7</accession>
<dbReference type="STRING" id="945553.A0A0D2PNL7"/>
<dbReference type="OMA" id="RLWQGVD"/>
<proteinExistence type="predicted"/>
<reference evidence="2" key="1">
    <citation type="submission" date="2014-04" db="EMBL/GenBank/DDBJ databases">
        <title>Evolutionary Origins and Diversification of the Mycorrhizal Mutualists.</title>
        <authorList>
            <consortium name="DOE Joint Genome Institute"/>
            <consortium name="Mycorrhizal Genomics Consortium"/>
            <person name="Kohler A."/>
            <person name="Kuo A."/>
            <person name="Nagy L.G."/>
            <person name="Floudas D."/>
            <person name="Copeland A."/>
            <person name="Barry K.W."/>
            <person name="Cichocki N."/>
            <person name="Veneault-Fourrey C."/>
            <person name="LaButti K."/>
            <person name="Lindquist E.A."/>
            <person name="Lipzen A."/>
            <person name="Lundell T."/>
            <person name="Morin E."/>
            <person name="Murat C."/>
            <person name="Riley R."/>
            <person name="Ohm R."/>
            <person name="Sun H."/>
            <person name="Tunlid A."/>
            <person name="Henrissat B."/>
            <person name="Grigoriev I.V."/>
            <person name="Hibbett D.S."/>
            <person name="Martin F."/>
        </authorList>
    </citation>
    <scope>NUCLEOTIDE SEQUENCE [LARGE SCALE GENOMIC DNA]</scope>
    <source>
        <strain evidence="2">FD-334 SS-4</strain>
    </source>
</reference>
<dbReference type="AlphaFoldDB" id="A0A0D2PNL7"/>
<organism evidence="1 2">
    <name type="scientific">Hypholoma sublateritium (strain FD-334 SS-4)</name>
    <dbReference type="NCBI Taxonomy" id="945553"/>
    <lineage>
        <taxon>Eukaryota</taxon>
        <taxon>Fungi</taxon>
        <taxon>Dikarya</taxon>
        <taxon>Basidiomycota</taxon>
        <taxon>Agaricomycotina</taxon>
        <taxon>Agaricomycetes</taxon>
        <taxon>Agaricomycetidae</taxon>
        <taxon>Agaricales</taxon>
        <taxon>Agaricineae</taxon>
        <taxon>Strophariaceae</taxon>
        <taxon>Hypholoma</taxon>
    </lineage>
</organism>
<evidence type="ECO:0000313" key="2">
    <source>
        <dbReference type="Proteomes" id="UP000054270"/>
    </source>
</evidence>
<dbReference type="OrthoDB" id="2011702at2759"/>
<evidence type="ECO:0000313" key="1">
    <source>
        <dbReference type="EMBL" id="KJA29776.1"/>
    </source>
</evidence>
<sequence length="1162" mass="129009">MVLLGWDILRPHNTLAAIRYPSLVRVSSIRVFPTGAQPFSQSPETIALTEPAAFFVDVLFNASALPSSNQDSQEKRAAKNALALTQIAYAGEATEFTVDMGLEYATRLIIFRGDFEALSVAIYGEVVADPPEIQDYKPRQLPVPTCTALSTTVDVANSPNPTGPADQLLSLLPVPPPLPLVSRLIFSLKPEDEDWDLPEFPYLYSDLENDDIEDLASLVQSVTRPIRDDISPDVLSRFAAKAHDFLGLNPSDDAYYMAKLLVKTSSQQTRICLAILELLDLPKVFNEHTLDDATIDFLLDAAANIEIARHFLQDEDFFNSLNDMQNSLKMDKVNTKGLKKLTSRIQGWASFENALTDPNGDFSACATFLKDMSSGEHSLGCWLECMLIHENLTSKLSATPIPSESIPPPLLLQERHSSVTHTQFITFVRALLGISAVLAALSWSDSLGGGLCRERALGLLVLWQGIEGYRQIVNHCLLLRQLTKRLGWNKTDDIPTKSGNFAERLLVGLAKDPQSLLREHLVETVLSLEPPFSFIESEELLEIGKLARVGRDGLSSAVEELTYTSVRPFSLRRLRVLRVSMAIVEEELTYDDGESVVLERFWEEKMQGVVPTLVSIFVDISDDINHHFVLQPIPRMNQGLCELLFRTASDLLRLLGRFISVYPPTSRDLGQLSTSVADLYACSLIACERFTPSSAAYLAAINIRETCPQIFHTLINDDVPSDLDVRTAQIILQSLFNHASHSSNRDPVVHLRQIYDLLLNNILPQPTVSNTNGANHAKTSSLWSSMVFPKILPDLQTFWNLLDAEIRADFVERLEDLDHGETGIGEWLLTEELKGLSARLAYITGMEQFQEGSRTIILYSISISISFLEVLFSSSKMSPWTLSALSSNVDLSQLLDSCLSLILEANVYSLPLTQVIRQLGQNANDFNPGTRFHILLLTLRNIQMDSSVLDDLNLVPDILKNLPLTSISMEPLRTEVGRTIAVYAEHTPSLTLENSETLFLILEWLAAQTDSKLTTLTAITLSSFRSLCSVLSALLPLESQEALTAIEAKLGIDEDEDFVYLHTELPVTLVMPLDSIEDLLSPKRVDEPSTPKRGTKTPDILGVVISPPTALLRSPAATGLTKTYMNNDFRQLRQATSTRLNTSRLPSTHGSSFLFHYSTFQS</sequence>
<dbReference type="EMBL" id="KN817518">
    <property type="protein sequence ID" value="KJA29776.1"/>
    <property type="molecule type" value="Genomic_DNA"/>
</dbReference>
<evidence type="ECO:0008006" key="3">
    <source>
        <dbReference type="Google" id="ProtNLM"/>
    </source>
</evidence>